<dbReference type="InterPro" id="IPR011108">
    <property type="entry name" value="RMMBL"/>
</dbReference>
<keyword evidence="7" id="KW-1185">Reference proteome</keyword>
<dbReference type="PANTHER" id="PTHR11203">
    <property type="entry name" value="CLEAVAGE AND POLYADENYLATION SPECIFICITY FACTOR FAMILY MEMBER"/>
    <property type="match status" value="1"/>
</dbReference>
<dbReference type="SUPFAM" id="SSF56281">
    <property type="entry name" value="Metallo-hydrolase/oxidoreductase"/>
    <property type="match status" value="1"/>
</dbReference>
<feature type="domain" description="Metallo-beta-lactamase" evidence="4">
    <location>
        <begin position="297"/>
        <end position="507"/>
    </location>
</feature>
<dbReference type="InterPro" id="IPR001279">
    <property type="entry name" value="Metallo-B-lactamas"/>
</dbReference>
<evidence type="ECO:0000256" key="3">
    <source>
        <dbReference type="SAM" id="MobiDB-lite"/>
    </source>
</evidence>
<evidence type="ECO:0000256" key="1">
    <source>
        <dbReference type="ARBA" id="ARBA00022801"/>
    </source>
</evidence>
<keyword evidence="2" id="KW-0175">Coiled coil</keyword>
<dbReference type="InterPro" id="IPR036866">
    <property type="entry name" value="RibonucZ/Hydroxyglut_hydro"/>
</dbReference>
<evidence type="ECO:0000259" key="4">
    <source>
        <dbReference type="SMART" id="SM00849"/>
    </source>
</evidence>
<organism evidence="6 7">
    <name type="scientific">Micromonospora carbonacea</name>
    <dbReference type="NCBI Taxonomy" id="47853"/>
    <lineage>
        <taxon>Bacteria</taxon>
        <taxon>Bacillati</taxon>
        <taxon>Actinomycetota</taxon>
        <taxon>Actinomycetes</taxon>
        <taxon>Micromonosporales</taxon>
        <taxon>Micromonosporaceae</taxon>
        <taxon>Micromonospora</taxon>
    </lineage>
</organism>
<dbReference type="GO" id="GO:0004521">
    <property type="term" value="F:RNA endonuclease activity"/>
    <property type="evidence" value="ECO:0007669"/>
    <property type="project" value="TreeGrafter"/>
</dbReference>
<sequence length="736" mass="75522">MTDRATAVAAALPEPVRAVLLAAAQVVSRRAAEQIVPERVVAEPAGVTELLRLVECSAGLRAAVRASLPAGPVGGLAAQLTAADPGTAARGALAVRRLLDDARRGVRREARQAARAERPDLDQRKGDREARRLAEARAARDRARAAAAHAEAEAAALRARLADLTEDVATLTGRAEAAEARLVVARRATNDPTLLAAALAAALAPAPVAGRAVDQRGVGPGEPQRVDPARGVTSVMRDPDRWAAAARTAGLPADQVRTVDAWLPVLLGAYAAPPRPVSRTVDLGLRVDVLGGGQEIGASCVLVTAGGVRLLVDAGSRPGGTDAGSLAPPRIAEALADRIDAVVVTHAHNDHAGWVPALLRQQPHVPVLATEATAALLATMWHDTAKVLTRRGAAGVEGASVTAPAYTHDDVRHALSRLTTTAYGQRRRVGVLDVELFPAGHIVGAAGVVVHAGDRRVVVSGDVSRSGQLTVGGVVVPESARGADLLLLESTYAGAGRLTPRDAAIARFVADVAAVTSGGGRVLIPAFALGRAQEAALVLAEHLPDVDVVIDGLARDVATVYEQFPGPEGAPLRIFGARVRAVPPGGTRAELARLRTGVVIATSGMLTAGPALTWARELLPDASAGLMVVGYQDEDSPGGRLLALADAGGGRFELPGSGDDQPATVEVAAHIGRYGLGAHASADELVTIAADIGAAEVMLVHGEPRGQAAFAARLRLRGQATVRAGAWRPPESVASC</sequence>
<dbReference type="Pfam" id="PF10996">
    <property type="entry name" value="Beta-Casp"/>
    <property type="match status" value="1"/>
</dbReference>
<dbReference type="Gene3D" id="3.60.15.10">
    <property type="entry name" value="Ribonuclease Z/Hydroxyacylglutathione hydrolase-like"/>
    <property type="match status" value="1"/>
</dbReference>
<feature type="region of interest" description="Disordered" evidence="3">
    <location>
        <begin position="109"/>
        <end position="129"/>
    </location>
</feature>
<protein>
    <submittedName>
        <fullName evidence="6">RNA processing exonuclease, beta-lactamase fold, Cft2 family</fullName>
    </submittedName>
</protein>
<dbReference type="InterPro" id="IPR022712">
    <property type="entry name" value="Beta_Casp"/>
</dbReference>
<dbReference type="RefSeq" id="WP_074474885.1">
    <property type="nucleotide sequence ID" value="NZ_FMCT01000005.1"/>
</dbReference>
<evidence type="ECO:0000259" key="5">
    <source>
        <dbReference type="SMART" id="SM01027"/>
    </source>
</evidence>
<keyword evidence="6" id="KW-0540">Nuclease</keyword>
<reference evidence="7" key="1">
    <citation type="submission" date="2016-06" db="EMBL/GenBank/DDBJ databases">
        <authorList>
            <person name="Varghese N."/>
            <person name="Submissions Spin"/>
        </authorList>
    </citation>
    <scope>NUCLEOTIDE SEQUENCE [LARGE SCALE GENOMIC DNA]</scope>
    <source>
        <strain evidence="7">DSM 43168</strain>
    </source>
</reference>
<dbReference type="InterPro" id="IPR050698">
    <property type="entry name" value="MBL"/>
</dbReference>
<keyword evidence="1" id="KW-0378">Hydrolase</keyword>
<dbReference type="CDD" id="cd16295">
    <property type="entry name" value="TTHA0252-CPSF-like_MBL-fold"/>
    <property type="match status" value="1"/>
</dbReference>
<gene>
    <name evidence="6" type="ORF">GA0070563_105454</name>
</gene>
<dbReference type="Pfam" id="PF07521">
    <property type="entry name" value="RMMBL"/>
    <property type="match status" value="1"/>
</dbReference>
<dbReference type="AlphaFoldDB" id="A0A1C4Y948"/>
<accession>A0A1C4Y948</accession>
<evidence type="ECO:0000313" key="6">
    <source>
        <dbReference type="EMBL" id="SCF17166.1"/>
    </source>
</evidence>
<dbReference type="Gene3D" id="3.40.50.10890">
    <property type="match status" value="1"/>
</dbReference>
<proteinExistence type="predicted"/>
<evidence type="ECO:0000313" key="7">
    <source>
        <dbReference type="Proteomes" id="UP000183585"/>
    </source>
</evidence>
<feature type="domain" description="Beta-Casp" evidence="5">
    <location>
        <begin position="532"/>
        <end position="641"/>
    </location>
</feature>
<name>A0A1C4Y948_9ACTN</name>
<dbReference type="Proteomes" id="UP000183585">
    <property type="component" value="Unassembled WGS sequence"/>
</dbReference>
<keyword evidence="6" id="KW-0269">Exonuclease</keyword>
<feature type="coiled-coil region" evidence="2">
    <location>
        <begin position="133"/>
        <end position="181"/>
    </location>
</feature>
<evidence type="ECO:0000256" key="2">
    <source>
        <dbReference type="SAM" id="Coils"/>
    </source>
</evidence>
<dbReference type="PANTHER" id="PTHR11203:SF37">
    <property type="entry name" value="INTEGRATOR COMPLEX SUBUNIT 11"/>
    <property type="match status" value="1"/>
</dbReference>
<dbReference type="EMBL" id="FMCT01000005">
    <property type="protein sequence ID" value="SCF17166.1"/>
    <property type="molecule type" value="Genomic_DNA"/>
</dbReference>
<dbReference type="Pfam" id="PF00753">
    <property type="entry name" value="Lactamase_B"/>
    <property type="match status" value="1"/>
</dbReference>
<dbReference type="SMART" id="SM00849">
    <property type="entry name" value="Lactamase_B"/>
    <property type="match status" value="1"/>
</dbReference>
<dbReference type="SMART" id="SM01027">
    <property type="entry name" value="Beta-Casp"/>
    <property type="match status" value="1"/>
</dbReference>
<dbReference type="GO" id="GO:0004527">
    <property type="term" value="F:exonuclease activity"/>
    <property type="evidence" value="ECO:0007669"/>
    <property type="project" value="UniProtKB-KW"/>
</dbReference>